<dbReference type="InterPro" id="IPR022571">
    <property type="entry name" value="Mg_chelatase_H_N"/>
</dbReference>
<comment type="catalytic activity">
    <reaction evidence="9">
        <text>protoporphyrin IX + Mg(2+) + ATP + H2O = Mg-protoporphyrin IX + ADP + phosphate + 3 H(+)</text>
        <dbReference type="Rhea" id="RHEA:13961"/>
        <dbReference type="ChEBI" id="CHEBI:15377"/>
        <dbReference type="ChEBI" id="CHEBI:15378"/>
        <dbReference type="ChEBI" id="CHEBI:18420"/>
        <dbReference type="ChEBI" id="CHEBI:30616"/>
        <dbReference type="ChEBI" id="CHEBI:43474"/>
        <dbReference type="ChEBI" id="CHEBI:57306"/>
        <dbReference type="ChEBI" id="CHEBI:60492"/>
        <dbReference type="ChEBI" id="CHEBI:456216"/>
        <dbReference type="EC" id="6.6.1.1"/>
    </reaction>
</comment>
<dbReference type="Proteomes" id="UP000521676">
    <property type="component" value="Unassembled WGS sequence"/>
</dbReference>
<feature type="domain" description="Magnesium chelatase subunit H N-terminal" evidence="11">
    <location>
        <begin position="4"/>
        <end position="200"/>
    </location>
</feature>
<dbReference type="GO" id="GO:0016851">
    <property type="term" value="F:magnesium chelatase activity"/>
    <property type="evidence" value="ECO:0007669"/>
    <property type="project" value="UniProtKB-EC"/>
</dbReference>
<dbReference type="PANTHER" id="PTHR44119">
    <property type="entry name" value="MAGNESIUM-CHELATASE SUBUNIT CHLH, CHLOROPLASTIC"/>
    <property type="match status" value="1"/>
</dbReference>
<keyword evidence="7" id="KW-0149">Chlorophyll biosynthesis</keyword>
<evidence type="ECO:0000256" key="4">
    <source>
        <dbReference type="ARBA" id="ARBA00022598"/>
    </source>
</evidence>
<evidence type="ECO:0000256" key="6">
    <source>
        <dbReference type="ARBA" id="ARBA00022840"/>
    </source>
</evidence>
<dbReference type="NCBIfam" id="NF009140">
    <property type="entry name" value="PRK12493.1"/>
    <property type="match status" value="1"/>
</dbReference>
<proteinExistence type="inferred from homology"/>
<evidence type="ECO:0000256" key="3">
    <source>
        <dbReference type="ARBA" id="ARBA00022531"/>
    </source>
</evidence>
<comment type="pathway">
    <text evidence="8">Porphyrin-containing compound metabolism.</text>
</comment>
<evidence type="ECO:0000256" key="2">
    <source>
        <dbReference type="ARBA" id="ARBA00012825"/>
    </source>
</evidence>
<feature type="domain" description="CobN/magnesium chelatase" evidence="10">
    <location>
        <begin position="205"/>
        <end position="1305"/>
    </location>
</feature>
<keyword evidence="6" id="KW-0067">ATP-binding</keyword>
<dbReference type="PANTHER" id="PTHR44119:SF1">
    <property type="entry name" value="MAGNESIUM-CHELATASE SUBUNIT CHLH, CHLOROPLASTIC"/>
    <property type="match status" value="1"/>
</dbReference>
<dbReference type="Pfam" id="PF02514">
    <property type="entry name" value="CobN-Mg_chel"/>
    <property type="match status" value="1"/>
</dbReference>
<protein>
    <recommendedName>
        <fullName evidence="2">magnesium chelatase</fullName>
        <ecNumber evidence="2">6.6.1.1</ecNumber>
    </recommendedName>
</protein>
<organism evidence="12 14">
    <name type="scientific">Candidatus Chlorohelix allophototropha</name>
    <dbReference type="NCBI Taxonomy" id="3003348"/>
    <lineage>
        <taxon>Bacteria</taxon>
        <taxon>Bacillati</taxon>
        <taxon>Chloroflexota</taxon>
        <taxon>Chloroflexia</taxon>
        <taxon>Candidatus Chloroheliales</taxon>
        <taxon>Candidatus Chloroheliaceae</taxon>
        <taxon>Candidatus Chlorohelix</taxon>
    </lineage>
</organism>
<dbReference type="EC" id="6.6.1.1" evidence="2"/>
<dbReference type="Pfam" id="PF11965">
    <property type="entry name" value="DUF3479"/>
    <property type="match status" value="1"/>
</dbReference>
<dbReference type="InterPro" id="IPR003672">
    <property type="entry name" value="CobN/Mg_chltase"/>
</dbReference>
<dbReference type="Proteomes" id="UP001431572">
    <property type="component" value="Chromosome 1"/>
</dbReference>
<dbReference type="EMBL" id="CP128399">
    <property type="protein sequence ID" value="WJW67698.1"/>
    <property type="molecule type" value="Genomic_DNA"/>
</dbReference>
<dbReference type="GO" id="GO:0015995">
    <property type="term" value="P:chlorophyll biosynthetic process"/>
    <property type="evidence" value="ECO:0007669"/>
    <property type="project" value="UniProtKB-KW"/>
</dbReference>
<accession>A0A8T7LXX6</accession>
<evidence type="ECO:0000313" key="15">
    <source>
        <dbReference type="Proteomes" id="UP001431572"/>
    </source>
</evidence>
<dbReference type="GO" id="GO:0005524">
    <property type="term" value="F:ATP binding"/>
    <property type="evidence" value="ECO:0007669"/>
    <property type="project" value="UniProtKB-KW"/>
</dbReference>
<evidence type="ECO:0000313" key="13">
    <source>
        <dbReference type="EMBL" id="WJW67698.1"/>
    </source>
</evidence>
<keyword evidence="5" id="KW-0547">Nucleotide-binding</keyword>
<keyword evidence="4 12" id="KW-0436">Ligase</keyword>
<name>A0A8T7LXX6_9CHLR</name>
<evidence type="ECO:0000256" key="1">
    <source>
        <dbReference type="ARBA" id="ARBA00010851"/>
    </source>
</evidence>
<evidence type="ECO:0000256" key="9">
    <source>
        <dbReference type="ARBA" id="ARBA00048693"/>
    </source>
</evidence>
<reference evidence="12 14" key="1">
    <citation type="submission" date="2020-06" db="EMBL/GenBank/DDBJ databases">
        <title>Anoxygenic phototrophic Chloroflexota member uses a Type I reaction center.</title>
        <authorList>
            <person name="Tsuji J.M."/>
            <person name="Shaw N.A."/>
            <person name="Nagashima S."/>
            <person name="Venkiteswaran J."/>
            <person name="Schiff S.L."/>
            <person name="Hanada S."/>
            <person name="Tank M."/>
            <person name="Neufeld J.D."/>
        </authorList>
    </citation>
    <scope>NUCLEOTIDE SEQUENCE [LARGE SCALE GENOMIC DNA]</scope>
    <source>
        <strain evidence="12">L227-S17</strain>
    </source>
</reference>
<evidence type="ECO:0000259" key="11">
    <source>
        <dbReference type="Pfam" id="PF11965"/>
    </source>
</evidence>
<dbReference type="CDD" id="cd10150">
    <property type="entry name" value="CobN_like"/>
    <property type="match status" value="1"/>
</dbReference>
<evidence type="ECO:0000259" key="10">
    <source>
        <dbReference type="Pfam" id="PF02514"/>
    </source>
</evidence>
<dbReference type="InterPro" id="IPR011771">
    <property type="entry name" value="BchH"/>
</dbReference>
<dbReference type="GO" id="GO:0015979">
    <property type="term" value="P:photosynthesis"/>
    <property type="evidence" value="ECO:0007669"/>
    <property type="project" value="UniProtKB-KW"/>
</dbReference>
<sequence>MKFLFMLAEDSMLGAVEQGAAAVQRKHGIKIEIKFWTARMLKEGSTNWNQFEQDLKECDLFLASMISADTQQVYTLERLLKTYGPVRRDRAIIVLNSMPNLMALTRMGDFEFTNFLQFMKNGPVGKISGFVGGIRKLMKHDDGKEVEPDFDPDEVRGRQKLRHHKPAKKGVVSGMMGVLRHLPTVLKLVPGQAQDLRAYLVIMLYWLNSSPENYEEFFKYVIDRYMPSYTGPKLKAKDPAIYPQLALFHPDAPGKYFQTREEYEKWLAKARPQSVGRPRVGLLTMQGSYMSGNYKHIYELIRQLDAEGVESMPCFVGGLDYRPAVETFYLDEDKKGNIKPVIDLLINTVGFSMVGSMAGADPEAGIAELKRLNRPYWSIMPLIYQNEAEWRSSRTGLSPLQTAFMVAVPELDGASEPRVYAATGQLANDKTIQALPAETRRVVGRAARYVKLRNKPNRDKKISVVLFCYPPNKGAIGTAAYLGVFESLYRIMKRLKSEGYNVEVPQDSDDLRKQLTDGNSAVYGTTANVHTHMPVTEYMKLFPDYVELEQYWGSPPGHMLNDSEGFQILGKQFGNLLVAIQPTFGYEDDPLRLLMAENVGTNHAFAAFYTWLNKVYKADAALHFGTHGALEFMPGKQVGLTAKCWPDRLIGDIPNFYLYCVNNPSEGTIAKRRSYATLISYLSPPMENAGLYRQLSQLKDVINQYRNKLNEGGDGALLESIIEQAQALELKVKVTPEQGIETYLLELYAALLEIEERLIPTGLHLLDELPDEAFLHDVLNSVGSFSRGKPGSNEEIPALTELVAEGFGYNLDDVRKNATRDSETMGKWENIERSQRESVRIFVENWQKGNKEAARNDAVQYLRTVAKVDPKRSTPMMEYLSEVAEGMYIQNEINQIVRAFNAEYIEPSPGSNIVQNPAVLPTGRNIHAVDPALIPSPLARRNAERSVKAIVEKARQEMELPEGQYPETIAMVLWGTDNIKTDGEGIAQCLAMVGARAISDGLGKMTDVKLLPLSDLNRPRLDVVVTVSGIFRDLLPLHMGLIDRAVRLAAQADESEEQNFIKKHVRVEMEKGATFDEAVTRVFSNAPGQYGASVNSMIDNSVWQDDNELSDAFLSRKSFAYGIKADGEGARKLMESALSKVDLSFQNVDSAEVGITDVDHYYEYLGGISKSVEKLTGRRATTLVADSLSASSSSLSQGNSIKTLQEAVRLESRTKLLNPKWYESMLKYGFEGVREIEVRVSNTYGWSATNDAVDKWVYDGVNETFVQDEEMRDRLAELNPHSLKGIVGRLLEANGRGFWEADASMIEKLKEIFAGLEDEIEGVGEPNLIARK</sequence>
<gene>
    <name evidence="12" type="ORF">HXX08_08145</name>
    <name evidence="13" type="ORF">OZ401_000973</name>
</gene>
<comment type="similarity">
    <text evidence="1">Belongs to the Mg-chelatase subunit H family.</text>
</comment>
<evidence type="ECO:0000256" key="5">
    <source>
        <dbReference type="ARBA" id="ARBA00022741"/>
    </source>
</evidence>
<evidence type="ECO:0000256" key="7">
    <source>
        <dbReference type="ARBA" id="ARBA00023171"/>
    </source>
</evidence>
<evidence type="ECO:0000256" key="8">
    <source>
        <dbReference type="ARBA" id="ARBA00023444"/>
    </source>
</evidence>
<dbReference type="NCBIfam" id="TIGR02025">
    <property type="entry name" value="BchH"/>
    <property type="match status" value="1"/>
</dbReference>
<keyword evidence="15" id="KW-1185">Reference proteome</keyword>
<evidence type="ECO:0000313" key="12">
    <source>
        <dbReference type="EMBL" id="NWJ45833.1"/>
    </source>
</evidence>
<keyword evidence="3" id="KW-0602">Photosynthesis</keyword>
<reference evidence="13" key="2">
    <citation type="journal article" date="2024" name="Nature">
        <title>Anoxygenic phototroph of the Chloroflexota uses a type I reaction centre.</title>
        <authorList>
            <person name="Tsuji J.M."/>
            <person name="Shaw N.A."/>
            <person name="Nagashima S."/>
            <person name="Venkiteswaran J.J."/>
            <person name="Schiff S.L."/>
            <person name="Watanabe T."/>
            <person name="Fukui M."/>
            <person name="Hanada S."/>
            <person name="Tank M."/>
            <person name="Neufeld J.D."/>
        </authorList>
    </citation>
    <scope>NUCLEOTIDE SEQUENCE</scope>
    <source>
        <strain evidence="13">L227-S17</strain>
    </source>
</reference>
<dbReference type="EMBL" id="JACATZ010000001">
    <property type="protein sequence ID" value="NWJ45833.1"/>
    <property type="molecule type" value="Genomic_DNA"/>
</dbReference>
<evidence type="ECO:0000313" key="14">
    <source>
        <dbReference type="Proteomes" id="UP000521676"/>
    </source>
</evidence>